<feature type="transmembrane region" description="Helical" evidence="1">
    <location>
        <begin position="425"/>
        <end position="453"/>
    </location>
</feature>
<feature type="transmembrane region" description="Helical" evidence="1">
    <location>
        <begin position="6"/>
        <end position="29"/>
    </location>
</feature>
<dbReference type="InterPro" id="IPR029052">
    <property type="entry name" value="Metallo-depent_PP-like"/>
</dbReference>
<feature type="domain" description="Calcineurin-like phosphoesterase" evidence="2">
    <location>
        <begin position="54"/>
        <end position="265"/>
    </location>
</feature>
<reference evidence="3 4" key="1">
    <citation type="submission" date="2024-04" db="EMBL/GenBank/DDBJ databases">
        <title>Tritrichomonas musculus Genome.</title>
        <authorList>
            <person name="Alves-Ferreira E."/>
            <person name="Grigg M."/>
            <person name="Lorenzi H."/>
            <person name="Galac M."/>
        </authorList>
    </citation>
    <scope>NUCLEOTIDE SEQUENCE [LARGE SCALE GENOMIC DNA]</scope>
    <source>
        <strain evidence="3 4">EAF2021</strain>
    </source>
</reference>
<evidence type="ECO:0000313" key="3">
    <source>
        <dbReference type="EMBL" id="KAK8892597.1"/>
    </source>
</evidence>
<name>A0ABR2KN77_9EUKA</name>
<feature type="transmembrane region" description="Helical" evidence="1">
    <location>
        <begin position="615"/>
        <end position="635"/>
    </location>
</feature>
<dbReference type="PANTHER" id="PTHR14795:SF0">
    <property type="entry name" value="TRANSMEMBRANE PROTEIN 62"/>
    <property type="match status" value="1"/>
</dbReference>
<comment type="caution">
    <text evidence="3">The sequence shown here is derived from an EMBL/GenBank/DDBJ whole genome shotgun (WGS) entry which is preliminary data.</text>
</comment>
<keyword evidence="1" id="KW-1133">Transmembrane helix</keyword>
<keyword evidence="1 3" id="KW-0812">Transmembrane</keyword>
<feature type="transmembrane region" description="Helical" evidence="1">
    <location>
        <begin position="503"/>
        <end position="524"/>
    </location>
</feature>
<dbReference type="InterPro" id="IPR004843">
    <property type="entry name" value="Calcineurin-like_PHP"/>
</dbReference>
<evidence type="ECO:0000259" key="2">
    <source>
        <dbReference type="Pfam" id="PF00149"/>
    </source>
</evidence>
<gene>
    <name evidence="3" type="ORF">M9Y10_029836</name>
</gene>
<feature type="transmembrane region" description="Helical" evidence="1">
    <location>
        <begin position="551"/>
        <end position="570"/>
    </location>
</feature>
<dbReference type="Pfam" id="PF00149">
    <property type="entry name" value="Metallophos"/>
    <property type="match status" value="1"/>
</dbReference>
<proteinExistence type="predicted"/>
<feature type="transmembrane region" description="Helical" evidence="1">
    <location>
        <begin position="480"/>
        <end position="496"/>
    </location>
</feature>
<protein>
    <submittedName>
        <fullName evidence="3">Transmembrane protein 62</fullName>
    </submittedName>
</protein>
<evidence type="ECO:0000256" key="1">
    <source>
        <dbReference type="SAM" id="Phobius"/>
    </source>
</evidence>
<dbReference type="SUPFAM" id="SSF56300">
    <property type="entry name" value="Metallo-dependent phosphatases"/>
    <property type="match status" value="1"/>
</dbReference>
<dbReference type="Proteomes" id="UP001470230">
    <property type="component" value="Unassembled WGS sequence"/>
</dbReference>
<keyword evidence="1" id="KW-0472">Membrane</keyword>
<sequence>MKFNPIAYYLSQYFWSLYIIIPLLLSLLITKHTKKVTIYSSTQKYDISKDPIIFAHLSDTHINVFRPESISSFQRTVQVIKSYSPEFILHTGDIVDNYDSIKLPRYADQNEASWKVYKDESSIINNIPIIEVGGNHDMFGVKNYDSPHNFLIDYSHSFTRNNTKSEIDFLVRSFKVGPSNTNIIAVNPYDFPTLHAPIIKSMRLSTRALDLIQEEVNKSDTKSVIICHYPVGSISSQKSTKGGKKLVDFVDSKSDILAYLSGHWHFDSPSAYYYGKGGVDIVGTASFKRSKFGLVTIDNDGISWSPIDIRNPPNGIVSYPIPMEQVSINSIFNDIENSEIRVVIFSDQKDLKIGFTIKDLSNSKTVFDGYLSYSRPLINGHSLYTYPMKDCLDRHGSYHITFSGDFNGSLNFVIKDSIVSAKKEIGYFTGLFGVLPYLFCAYLVILLLITFFIPFNCFNCQVNLDAIEEWIEMSGNKGKLSYWLLSIFGGFLLVRSRFLQIPLAIQICAFALVAYSLFGPLYFYQIEDLTGFLWLYGYFVNKKNLESEDGILYATLYLALVCTPIILLCSNLGVKVWSKWQILDLVVFGICLALDLVVVFTLVHQSAGFEFVGSSMAFVVLPFVFIVIFIVWQILIHVSCNCCDNEDEYAEDLTQHLNTLPTQVII</sequence>
<evidence type="ECO:0000313" key="4">
    <source>
        <dbReference type="Proteomes" id="UP001470230"/>
    </source>
</evidence>
<dbReference type="EMBL" id="JAPFFF010000004">
    <property type="protein sequence ID" value="KAK8892597.1"/>
    <property type="molecule type" value="Genomic_DNA"/>
</dbReference>
<accession>A0ABR2KN77</accession>
<feature type="transmembrane region" description="Helical" evidence="1">
    <location>
        <begin position="582"/>
        <end position="603"/>
    </location>
</feature>
<organism evidence="3 4">
    <name type="scientific">Tritrichomonas musculus</name>
    <dbReference type="NCBI Taxonomy" id="1915356"/>
    <lineage>
        <taxon>Eukaryota</taxon>
        <taxon>Metamonada</taxon>
        <taxon>Parabasalia</taxon>
        <taxon>Tritrichomonadida</taxon>
        <taxon>Tritrichomonadidae</taxon>
        <taxon>Tritrichomonas</taxon>
    </lineage>
</organism>
<dbReference type="PANTHER" id="PTHR14795">
    <property type="entry name" value="HELICASE RELATED"/>
    <property type="match status" value="1"/>
</dbReference>
<dbReference type="Gene3D" id="3.60.21.10">
    <property type="match status" value="1"/>
</dbReference>
<keyword evidence="4" id="KW-1185">Reference proteome</keyword>